<dbReference type="GO" id="GO:0003676">
    <property type="term" value="F:nucleic acid binding"/>
    <property type="evidence" value="ECO:0007669"/>
    <property type="project" value="InterPro"/>
</dbReference>
<reference evidence="8" key="1">
    <citation type="submission" date="2017-04" db="EMBL/GenBank/DDBJ databases">
        <authorList>
            <person name="Varghese N."/>
            <person name="Submissions S."/>
        </authorList>
    </citation>
    <scope>NUCLEOTIDE SEQUENCE [LARGE SCALE GENOMIC DNA]</scope>
    <source>
        <strain evidence="8">RKEM611</strain>
    </source>
</reference>
<dbReference type="SUPFAM" id="SSF48537">
    <property type="entry name" value="Phospholipase C/P1 nuclease"/>
    <property type="match status" value="1"/>
</dbReference>
<accession>A0A1Y6BMK1</accession>
<dbReference type="EMBL" id="FWZT01000005">
    <property type="protein sequence ID" value="SMF11344.1"/>
    <property type="molecule type" value="Genomic_DNA"/>
</dbReference>
<evidence type="ECO:0000313" key="7">
    <source>
        <dbReference type="EMBL" id="SMF11344.1"/>
    </source>
</evidence>
<keyword evidence="3" id="KW-0255">Endonuclease</keyword>
<evidence type="ECO:0000256" key="1">
    <source>
        <dbReference type="ARBA" id="ARBA00022722"/>
    </source>
</evidence>
<dbReference type="Pfam" id="PF02265">
    <property type="entry name" value="S1-P1_nuclease"/>
    <property type="match status" value="1"/>
</dbReference>
<dbReference type="Gene3D" id="1.10.575.10">
    <property type="entry name" value="P1 Nuclease"/>
    <property type="match status" value="1"/>
</dbReference>
<evidence type="ECO:0000256" key="2">
    <source>
        <dbReference type="ARBA" id="ARBA00022723"/>
    </source>
</evidence>
<evidence type="ECO:0000313" key="8">
    <source>
        <dbReference type="Proteomes" id="UP000192907"/>
    </source>
</evidence>
<dbReference type="STRING" id="1513793.SAMN06296036_10577"/>
<dbReference type="GO" id="GO:0046872">
    <property type="term" value="F:metal ion binding"/>
    <property type="evidence" value="ECO:0007669"/>
    <property type="project" value="UniProtKB-KW"/>
</dbReference>
<keyword evidence="4" id="KW-0378">Hydrolase</keyword>
<keyword evidence="2" id="KW-0479">Metal-binding</keyword>
<keyword evidence="1" id="KW-0540">Nuclease</keyword>
<dbReference type="Proteomes" id="UP000192907">
    <property type="component" value="Unassembled WGS sequence"/>
</dbReference>
<keyword evidence="8" id="KW-1185">Reference proteome</keyword>
<organism evidence="7 8">
    <name type="scientific">Pseudobacteriovorax antillogorgiicola</name>
    <dbReference type="NCBI Taxonomy" id="1513793"/>
    <lineage>
        <taxon>Bacteria</taxon>
        <taxon>Pseudomonadati</taxon>
        <taxon>Bdellovibrionota</taxon>
        <taxon>Oligoflexia</taxon>
        <taxon>Oligoflexales</taxon>
        <taxon>Pseudobacteriovoracaceae</taxon>
        <taxon>Pseudobacteriovorax</taxon>
    </lineage>
</organism>
<dbReference type="InterPro" id="IPR008947">
    <property type="entry name" value="PLipase_C/P1_nuclease_dom_sf"/>
</dbReference>
<dbReference type="GO" id="GO:0006308">
    <property type="term" value="P:DNA catabolic process"/>
    <property type="evidence" value="ECO:0007669"/>
    <property type="project" value="InterPro"/>
</dbReference>
<protein>
    <submittedName>
        <fullName evidence="7">S1/P1 Nuclease</fullName>
    </submittedName>
</protein>
<evidence type="ECO:0000256" key="3">
    <source>
        <dbReference type="ARBA" id="ARBA00022759"/>
    </source>
</evidence>
<keyword evidence="6" id="KW-0325">Glycoprotein</keyword>
<dbReference type="AlphaFoldDB" id="A0A1Y6BMK1"/>
<sequence>MNRFFVSLLVFVLGFASIHSPLFAWGQRGHEVITIVAARLLAEDPRVSEDFAKLMVSKEHMLAHLANTPDTVWRGGNNFVVQENAPTHFIDLEFVYPKGKKPSMAVVPMTIAALEANIKKNCAEHQDVCPAGDNMKEKLRRAGHVTFRVNQLATRIEAYLREMAMQNPKSKSFKRSEQVERLNKALLEMGLLSHFVGDLGNPLHTSSNYDGQLSKQNGLHSFFESRVVDAFDLSLKAEVFNYAKDREPFKRQVLGAHKPENYLEMAYGLALTSHVRVEDLLQLDRKHSLLEEYKPMQKTKRKSPESVAKAYHQFAVEQLALAADTLKELWIQTWLRSGKPGLSGLHSYDFPTSPEFIEVDYYHRDVISRR</sequence>
<evidence type="ECO:0000256" key="5">
    <source>
        <dbReference type="ARBA" id="ARBA00023157"/>
    </source>
</evidence>
<gene>
    <name evidence="7" type="ORF">SAMN06296036_10577</name>
</gene>
<dbReference type="InterPro" id="IPR003154">
    <property type="entry name" value="S1/P1nuclease"/>
</dbReference>
<evidence type="ECO:0000256" key="6">
    <source>
        <dbReference type="ARBA" id="ARBA00023180"/>
    </source>
</evidence>
<dbReference type="GO" id="GO:0004519">
    <property type="term" value="F:endonuclease activity"/>
    <property type="evidence" value="ECO:0007669"/>
    <property type="project" value="UniProtKB-KW"/>
</dbReference>
<dbReference type="RefSeq" id="WP_159455235.1">
    <property type="nucleotide sequence ID" value="NZ_FWZT01000005.1"/>
</dbReference>
<keyword evidence="5" id="KW-1015">Disulfide bond</keyword>
<proteinExistence type="predicted"/>
<name>A0A1Y6BMK1_9BACT</name>
<dbReference type="GO" id="GO:0016788">
    <property type="term" value="F:hydrolase activity, acting on ester bonds"/>
    <property type="evidence" value="ECO:0007669"/>
    <property type="project" value="InterPro"/>
</dbReference>
<evidence type="ECO:0000256" key="4">
    <source>
        <dbReference type="ARBA" id="ARBA00022801"/>
    </source>
</evidence>